<dbReference type="AlphaFoldDB" id="A0A2H9T9G5"/>
<reference evidence="1" key="1">
    <citation type="journal article" date="2017" name="Appl. Environ. Microbiol.">
        <title>Molecular characterization of an Endozoicomonas-like organism causing infection in king scallop Pecten maximus L.</title>
        <authorList>
            <person name="Cano I."/>
            <person name="van Aerle R."/>
            <person name="Ross S."/>
            <person name="Verner-Jeffreys D.W."/>
            <person name="Paley R.K."/>
            <person name="Rimmer G."/>
            <person name="Ryder D."/>
            <person name="Hooper P."/>
            <person name="Stone D."/>
            <person name="Feist S.W."/>
        </authorList>
    </citation>
    <scope>NUCLEOTIDE SEQUENCE</scope>
</reference>
<evidence type="ECO:0000313" key="1">
    <source>
        <dbReference type="EMBL" id="PJE79837.1"/>
    </source>
</evidence>
<proteinExistence type="predicted"/>
<dbReference type="EMBL" id="NSIT01000045">
    <property type="protein sequence ID" value="PJE79837.1"/>
    <property type="molecule type" value="Genomic_DNA"/>
</dbReference>
<comment type="caution">
    <text evidence="1">The sequence shown here is derived from an EMBL/GenBank/DDBJ whole genome shotgun (WGS) entry which is preliminary data.</text>
</comment>
<sequence>MAAKKLLKVICIVLCNLSSGLSIMWCSSCRSGVVIGFTDDQYEITLSGKSLLCFEFFVSLSGNCASQRHYTLPVLAEFQTEQNLTMFYFGFNNTDRREMAFPDDIRKRLLNILVYGINEVIKFHPSHSSVQGYMEKHFTKEKKDFYETLDNVITGYQMIAYLTLGIHNQNDYLYKNQYTLINPETAVFKAGEIYALRNPQGKNHPMLHIGQRIFLSKMGIGAIVFHTLGSIAHFYGDEWDGASLYELAISASQREPTMIPYPLWQEVMSDLQEPCQDIKQESY</sequence>
<name>A0A2H9T9G5_9ZZZZ</name>
<gene>
    <name evidence="1" type="ORF">CI610_01193</name>
</gene>
<organism evidence="1">
    <name type="scientific">invertebrate metagenome</name>
    <dbReference type="NCBI Taxonomy" id="1711999"/>
    <lineage>
        <taxon>unclassified sequences</taxon>
        <taxon>metagenomes</taxon>
        <taxon>organismal metagenomes</taxon>
    </lineage>
</organism>
<protein>
    <submittedName>
        <fullName evidence="1">Uncharacterized protein</fullName>
    </submittedName>
</protein>
<accession>A0A2H9T9G5</accession>